<evidence type="ECO:0000256" key="1">
    <source>
        <dbReference type="SAM" id="MobiDB-lite"/>
    </source>
</evidence>
<feature type="region of interest" description="Disordered" evidence="1">
    <location>
        <begin position="107"/>
        <end position="146"/>
    </location>
</feature>
<keyword evidence="3" id="KW-1185">Reference proteome</keyword>
<evidence type="ECO:0000313" key="3">
    <source>
        <dbReference type="Proteomes" id="UP000324222"/>
    </source>
</evidence>
<dbReference type="AlphaFoldDB" id="A0A5B7G167"/>
<dbReference type="EMBL" id="VSRR010010266">
    <property type="protein sequence ID" value="MPC51576.1"/>
    <property type="molecule type" value="Genomic_DNA"/>
</dbReference>
<comment type="caution">
    <text evidence="2">The sequence shown here is derived from an EMBL/GenBank/DDBJ whole genome shotgun (WGS) entry which is preliminary data.</text>
</comment>
<protein>
    <submittedName>
        <fullName evidence="2">Uncharacterized protein</fullName>
    </submittedName>
</protein>
<accession>A0A5B7G167</accession>
<organism evidence="2 3">
    <name type="scientific">Portunus trituberculatus</name>
    <name type="common">Swimming crab</name>
    <name type="synonym">Neptunus trituberculatus</name>
    <dbReference type="NCBI Taxonomy" id="210409"/>
    <lineage>
        <taxon>Eukaryota</taxon>
        <taxon>Metazoa</taxon>
        <taxon>Ecdysozoa</taxon>
        <taxon>Arthropoda</taxon>
        <taxon>Crustacea</taxon>
        <taxon>Multicrustacea</taxon>
        <taxon>Malacostraca</taxon>
        <taxon>Eumalacostraca</taxon>
        <taxon>Eucarida</taxon>
        <taxon>Decapoda</taxon>
        <taxon>Pleocyemata</taxon>
        <taxon>Brachyura</taxon>
        <taxon>Eubrachyura</taxon>
        <taxon>Portunoidea</taxon>
        <taxon>Portunidae</taxon>
        <taxon>Portuninae</taxon>
        <taxon>Portunus</taxon>
    </lineage>
</organism>
<feature type="region of interest" description="Disordered" evidence="1">
    <location>
        <begin position="45"/>
        <end position="84"/>
    </location>
</feature>
<proteinExistence type="predicted"/>
<dbReference type="PROSITE" id="PS51257">
    <property type="entry name" value="PROKAR_LIPOPROTEIN"/>
    <property type="match status" value="1"/>
</dbReference>
<evidence type="ECO:0000313" key="2">
    <source>
        <dbReference type="EMBL" id="MPC51576.1"/>
    </source>
</evidence>
<name>A0A5B7G167_PORTR</name>
<sequence>MRANSGSHLFLSASVTIACLHDIIILKWSISQGCIISKFAWQELPGSPSPSEGQHWKGQQGPPEPDLSRNSSLRGEAQHESPSGVYHLSALQAHLLAKMNLAEAGLGIPRKHPSCSLRKSRAREEQGSTKGVGPGSEVSEVHLTPV</sequence>
<gene>
    <name evidence="2" type="ORF">E2C01_045425</name>
</gene>
<dbReference type="Proteomes" id="UP000324222">
    <property type="component" value="Unassembled WGS sequence"/>
</dbReference>
<reference evidence="2 3" key="1">
    <citation type="submission" date="2019-05" db="EMBL/GenBank/DDBJ databases">
        <title>Another draft genome of Portunus trituberculatus and its Hox gene families provides insights of decapod evolution.</title>
        <authorList>
            <person name="Jeong J.-H."/>
            <person name="Song I."/>
            <person name="Kim S."/>
            <person name="Choi T."/>
            <person name="Kim D."/>
            <person name="Ryu S."/>
            <person name="Kim W."/>
        </authorList>
    </citation>
    <scope>NUCLEOTIDE SEQUENCE [LARGE SCALE GENOMIC DNA]</scope>
    <source>
        <tissue evidence="2">Muscle</tissue>
    </source>
</reference>
<feature type="compositionally biased region" description="Basic residues" evidence="1">
    <location>
        <begin position="109"/>
        <end position="121"/>
    </location>
</feature>